<name>A0ABD6SFL3_BACTU</name>
<dbReference type="RefSeq" id="WP_098317063.1">
    <property type="nucleotide sequence ID" value="NZ_NTYF01000023.1"/>
</dbReference>
<organism evidence="1 2">
    <name type="scientific">Bacillus thuringiensis</name>
    <dbReference type="NCBI Taxonomy" id="1428"/>
    <lineage>
        <taxon>Bacteria</taxon>
        <taxon>Bacillati</taxon>
        <taxon>Bacillota</taxon>
        <taxon>Bacilli</taxon>
        <taxon>Bacillales</taxon>
        <taxon>Bacillaceae</taxon>
        <taxon>Bacillus</taxon>
        <taxon>Bacillus cereus group</taxon>
    </lineage>
</organism>
<sequence>MLNVVQKRQSFEEILSVLRGFGYEQCCILLDNPIFLEMKEYPVNCIVCKKDIMKNGYNSLAEFLINMQVTGIVLVDKQLECSEEWVQRLVETGHKVQVFELIAKGK</sequence>
<comment type="caution">
    <text evidence="1">The sequence shown here is derived from an EMBL/GenBank/DDBJ whole genome shotgun (WGS) entry which is preliminary data.</text>
</comment>
<accession>A0ABD6SFL3</accession>
<proteinExistence type="predicted"/>
<evidence type="ECO:0000313" key="1">
    <source>
        <dbReference type="EMBL" id="PER55723.1"/>
    </source>
</evidence>
<dbReference type="AlphaFoldDB" id="A0ABD6SFL3"/>
<protein>
    <submittedName>
        <fullName evidence="1">Uncharacterized protein</fullName>
    </submittedName>
</protein>
<reference evidence="1 2" key="1">
    <citation type="submission" date="2017-09" db="EMBL/GenBank/DDBJ databases">
        <title>Large-scale bioinformatics analysis of Bacillus genomes uncovers conserved roles of natural products in bacterial physiology.</title>
        <authorList>
            <consortium name="Agbiome Team Llc"/>
            <person name="Bleich R.M."/>
            <person name="Kirk G.J."/>
            <person name="Santa Maria K.C."/>
            <person name="Allen S.E."/>
            <person name="Farag S."/>
            <person name="Shank E.A."/>
            <person name="Bowers A."/>
        </authorList>
    </citation>
    <scope>NUCLEOTIDE SEQUENCE [LARGE SCALE GENOMIC DNA]</scope>
    <source>
        <strain evidence="1 2">AFS005140</strain>
    </source>
</reference>
<gene>
    <name evidence="1" type="ORF">CN495_08190</name>
</gene>
<evidence type="ECO:0000313" key="2">
    <source>
        <dbReference type="Proteomes" id="UP000219897"/>
    </source>
</evidence>
<dbReference type="EMBL" id="NTYF01000023">
    <property type="protein sequence ID" value="PER55723.1"/>
    <property type="molecule type" value="Genomic_DNA"/>
</dbReference>
<dbReference type="Proteomes" id="UP000219897">
    <property type="component" value="Unassembled WGS sequence"/>
</dbReference>